<dbReference type="Proteomes" id="UP000293360">
    <property type="component" value="Unassembled WGS sequence"/>
</dbReference>
<comment type="caution">
    <text evidence="1">The sequence shown here is derived from an EMBL/GenBank/DDBJ whole genome shotgun (WGS) entry which is preliminary data.</text>
</comment>
<dbReference type="EMBL" id="QJNU01001577">
    <property type="protein sequence ID" value="RYO74842.1"/>
    <property type="molecule type" value="Genomic_DNA"/>
</dbReference>
<accession>A0A4Q4SSA2</accession>
<name>A0A4Q4SSA2_9PEZI</name>
<evidence type="ECO:0000313" key="1">
    <source>
        <dbReference type="EMBL" id="RYO74842.1"/>
    </source>
</evidence>
<protein>
    <recommendedName>
        <fullName evidence="3">Transcription factor domain-containing protein</fullName>
    </recommendedName>
</protein>
<dbReference type="OrthoDB" id="9930022at2759"/>
<keyword evidence="2" id="KW-1185">Reference proteome</keyword>
<proteinExistence type="predicted"/>
<dbReference type="STRING" id="155417.A0A4Q4SSA2"/>
<reference evidence="1 2" key="1">
    <citation type="submission" date="2018-06" db="EMBL/GenBank/DDBJ databases">
        <title>Complete Genomes of Monosporascus.</title>
        <authorList>
            <person name="Robinson A.J."/>
            <person name="Natvig D.O."/>
        </authorList>
    </citation>
    <scope>NUCLEOTIDE SEQUENCE [LARGE SCALE GENOMIC DNA]</scope>
    <source>
        <strain evidence="1 2">CBS 110550</strain>
    </source>
</reference>
<dbReference type="AlphaFoldDB" id="A0A4Q4SSA2"/>
<evidence type="ECO:0000313" key="2">
    <source>
        <dbReference type="Proteomes" id="UP000293360"/>
    </source>
</evidence>
<organism evidence="1 2">
    <name type="scientific">Monosporascus ibericus</name>
    <dbReference type="NCBI Taxonomy" id="155417"/>
    <lineage>
        <taxon>Eukaryota</taxon>
        <taxon>Fungi</taxon>
        <taxon>Dikarya</taxon>
        <taxon>Ascomycota</taxon>
        <taxon>Pezizomycotina</taxon>
        <taxon>Sordariomycetes</taxon>
        <taxon>Xylariomycetidae</taxon>
        <taxon>Xylariales</taxon>
        <taxon>Xylariales incertae sedis</taxon>
        <taxon>Monosporascus</taxon>
    </lineage>
</organism>
<gene>
    <name evidence="1" type="ORF">DL764_010725</name>
</gene>
<sequence length="258" mass="29460">MWDMCPWQSTDSSTKIGYVLKVFKNLHVAFARDNCAPHIHRYLYKDHMPQFILQAFSVCMLYANKTDANRGIILRVLHDNVATLLASSGAATLTPLEKLARVQVLIFYQTIRMFDGDITLGQQVGNDFKWLLSWIGDLCGLRDNLVGSVYLDRSGLRNKPPQSWERWIFAESLRRTVIMGYVLKALWDLLKGGESGTGDDLDEFAQHFLTLYFGVNEIKTFCYETRKQRPTSQLDAEFRISPPISTADHLRQISDSAS</sequence>
<evidence type="ECO:0008006" key="3">
    <source>
        <dbReference type="Google" id="ProtNLM"/>
    </source>
</evidence>